<dbReference type="PhylomeDB" id="A7SNC6"/>
<dbReference type="HOGENOM" id="CLU_1306168_0_0_1"/>
<reference evidence="2 3" key="1">
    <citation type="journal article" date="2007" name="Science">
        <title>Sea anemone genome reveals ancestral eumetazoan gene repertoire and genomic organization.</title>
        <authorList>
            <person name="Putnam N.H."/>
            <person name="Srivastava M."/>
            <person name="Hellsten U."/>
            <person name="Dirks B."/>
            <person name="Chapman J."/>
            <person name="Salamov A."/>
            <person name="Terry A."/>
            <person name="Shapiro H."/>
            <person name="Lindquist E."/>
            <person name="Kapitonov V.V."/>
            <person name="Jurka J."/>
            <person name="Genikhovich G."/>
            <person name="Grigoriev I.V."/>
            <person name="Lucas S.M."/>
            <person name="Steele R.E."/>
            <person name="Finnerty J.R."/>
            <person name="Technau U."/>
            <person name="Martindale M.Q."/>
            <person name="Rokhsar D.S."/>
        </authorList>
    </citation>
    <scope>NUCLEOTIDE SEQUENCE [LARGE SCALE GENOMIC DNA]</scope>
    <source>
        <strain evidence="3">CH2 X CH6</strain>
    </source>
</reference>
<sequence>MKSSIAFSALLQCLLVLVIQGNYDNGLEQLGCYRNRHCALGGRPFPVHLKTFHDALHMNESELEVKVIRPCAELAKKKGYLWFGIEYWGECWSGEHAHSTYFKDGRSSHCCNGVGKDNTVFAYRIKEPMCDQYMTFDDETRAQNYTNIDGPFKTDNNGSTNHMFAGNLWYRFLGNTGTAIATTCVPPRHCDAILTGWMKDEHPRVTDGVVN</sequence>
<proteinExistence type="predicted"/>
<feature type="signal peptide" evidence="1">
    <location>
        <begin position="1"/>
        <end position="21"/>
    </location>
</feature>
<dbReference type="InParanoid" id="A7SNC6"/>
<keyword evidence="3" id="KW-1185">Reference proteome</keyword>
<keyword evidence="1" id="KW-0732">Signal</keyword>
<accession>A7SNC6</accession>
<evidence type="ECO:0000256" key="1">
    <source>
        <dbReference type="SAM" id="SignalP"/>
    </source>
</evidence>
<evidence type="ECO:0000313" key="2">
    <source>
        <dbReference type="EMBL" id="EDO34758.1"/>
    </source>
</evidence>
<dbReference type="AlphaFoldDB" id="A7SNC6"/>
<dbReference type="Proteomes" id="UP000001593">
    <property type="component" value="Unassembled WGS sequence"/>
</dbReference>
<protein>
    <submittedName>
        <fullName evidence="2">Uncharacterized protein</fullName>
    </submittedName>
</protein>
<feature type="chain" id="PRO_5002712978" evidence="1">
    <location>
        <begin position="22"/>
        <end position="211"/>
    </location>
</feature>
<dbReference type="KEGG" id="nve:5506128"/>
<evidence type="ECO:0000313" key="3">
    <source>
        <dbReference type="Proteomes" id="UP000001593"/>
    </source>
</evidence>
<gene>
    <name evidence="2" type="ORF">NEMVEDRAFT_v1g214898</name>
</gene>
<dbReference type="EMBL" id="DS469719">
    <property type="protein sequence ID" value="EDO34758.1"/>
    <property type="molecule type" value="Genomic_DNA"/>
</dbReference>
<name>A7SNC6_NEMVE</name>
<organism evidence="2 3">
    <name type="scientific">Nematostella vectensis</name>
    <name type="common">Starlet sea anemone</name>
    <dbReference type="NCBI Taxonomy" id="45351"/>
    <lineage>
        <taxon>Eukaryota</taxon>
        <taxon>Metazoa</taxon>
        <taxon>Cnidaria</taxon>
        <taxon>Anthozoa</taxon>
        <taxon>Hexacorallia</taxon>
        <taxon>Actiniaria</taxon>
        <taxon>Edwardsiidae</taxon>
        <taxon>Nematostella</taxon>
    </lineage>
</organism>